<sequence length="416" mass="48187">MKFYWILSTLLNSSCVAASNVIDLDKQHSESLINWLETSGGYFHPALEMRRIDPENPSSHFGMFANHDIKNNTRLIQVPYKMTINADWNPDYEGPESPMTCETVWNLIAQMKKGKESFHYPYVHYLQETQPPGIIPSAWSHEGKRLLYKVLTGTYKYPGSLAQEEEDEIPKDFIELPPDEPFVWQNEWVDSCAGNDDPLEQYAALALINRGWDDIMIPLIDMQSHRNGKYTNTRHNALHEGNDPILYASRDIKAGEEINTSYNQCGYDCGGRADIYGTPEIMRDYGFVEQMPQSWIFNELDLGFHIDYVYEDDGETPVQNRSREESYQIVAWTNEEDADEHDMDLLQDHLDQVRETIDEILIRDKHQDVPENEYNIIVDYMESLELALEVAIFTIFNSLEDIEENTDTVADSRDEL</sequence>
<dbReference type="EMBL" id="BLLK01000022">
    <property type="protein sequence ID" value="GFH46955.1"/>
    <property type="molecule type" value="Genomic_DNA"/>
</dbReference>
<feature type="chain" id="PRO_5042065946" description="SET domain-containing protein" evidence="1">
    <location>
        <begin position="19"/>
        <end position="416"/>
    </location>
</feature>
<dbReference type="AlphaFoldDB" id="A0AAD3H1J4"/>
<feature type="signal peptide" evidence="1">
    <location>
        <begin position="1"/>
        <end position="18"/>
    </location>
</feature>
<evidence type="ECO:0000256" key="1">
    <source>
        <dbReference type="SAM" id="SignalP"/>
    </source>
</evidence>
<gene>
    <name evidence="3" type="ORF">CTEN210_03430</name>
</gene>
<accession>A0AAD3H1J4</accession>
<comment type="caution">
    <text evidence="3">The sequence shown here is derived from an EMBL/GenBank/DDBJ whole genome shotgun (WGS) entry which is preliminary data.</text>
</comment>
<evidence type="ECO:0000313" key="3">
    <source>
        <dbReference type="EMBL" id="GFH46955.1"/>
    </source>
</evidence>
<dbReference type="GO" id="GO:0016279">
    <property type="term" value="F:protein-lysine N-methyltransferase activity"/>
    <property type="evidence" value="ECO:0007669"/>
    <property type="project" value="TreeGrafter"/>
</dbReference>
<dbReference type="Proteomes" id="UP001054902">
    <property type="component" value="Unassembled WGS sequence"/>
</dbReference>
<keyword evidence="4" id="KW-1185">Reference proteome</keyword>
<reference evidence="3 4" key="1">
    <citation type="journal article" date="2021" name="Sci. Rep.">
        <title>The genome of the diatom Chaetoceros tenuissimus carries an ancient integrated fragment of an extant virus.</title>
        <authorList>
            <person name="Hongo Y."/>
            <person name="Kimura K."/>
            <person name="Takaki Y."/>
            <person name="Yoshida Y."/>
            <person name="Baba S."/>
            <person name="Kobayashi G."/>
            <person name="Nagasaki K."/>
            <person name="Hano T."/>
            <person name="Tomaru Y."/>
        </authorList>
    </citation>
    <scope>NUCLEOTIDE SEQUENCE [LARGE SCALE GENOMIC DNA]</scope>
    <source>
        <strain evidence="3 4">NIES-3715</strain>
    </source>
</reference>
<dbReference type="CDD" id="cd10527">
    <property type="entry name" value="SET_LSMT"/>
    <property type="match status" value="1"/>
</dbReference>
<protein>
    <recommendedName>
        <fullName evidence="2">SET domain-containing protein</fullName>
    </recommendedName>
</protein>
<organism evidence="3 4">
    <name type="scientific">Chaetoceros tenuissimus</name>
    <dbReference type="NCBI Taxonomy" id="426638"/>
    <lineage>
        <taxon>Eukaryota</taxon>
        <taxon>Sar</taxon>
        <taxon>Stramenopiles</taxon>
        <taxon>Ochrophyta</taxon>
        <taxon>Bacillariophyta</taxon>
        <taxon>Coscinodiscophyceae</taxon>
        <taxon>Chaetocerotophycidae</taxon>
        <taxon>Chaetocerotales</taxon>
        <taxon>Chaetocerotaceae</taxon>
        <taxon>Chaetoceros</taxon>
    </lineage>
</organism>
<dbReference type="Pfam" id="PF00856">
    <property type="entry name" value="SET"/>
    <property type="match status" value="1"/>
</dbReference>
<evidence type="ECO:0000313" key="4">
    <source>
        <dbReference type="Proteomes" id="UP001054902"/>
    </source>
</evidence>
<dbReference type="PROSITE" id="PS50280">
    <property type="entry name" value="SET"/>
    <property type="match status" value="1"/>
</dbReference>
<dbReference type="Gene3D" id="3.90.1410.10">
    <property type="entry name" value="set domain protein methyltransferase, domain 1"/>
    <property type="match status" value="1"/>
</dbReference>
<dbReference type="InterPro" id="IPR046341">
    <property type="entry name" value="SET_dom_sf"/>
</dbReference>
<feature type="domain" description="SET" evidence="2">
    <location>
        <begin position="45"/>
        <end position="263"/>
    </location>
</feature>
<dbReference type="InterPro" id="IPR001214">
    <property type="entry name" value="SET_dom"/>
</dbReference>
<dbReference type="SUPFAM" id="SSF82199">
    <property type="entry name" value="SET domain"/>
    <property type="match status" value="1"/>
</dbReference>
<keyword evidence="1" id="KW-0732">Signal</keyword>
<evidence type="ECO:0000259" key="2">
    <source>
        <dbReference type="PROSITE" id="PS50280"/>
    </source>
</evidence>
<proteinExistence type="predicted"/>
<name>A0AAD3H1J4_9STRA</name>
<dbReference type="PANTHER" id="PTHR13271">
    <property type="entry name" value="UNCHARACTERIZED PUTATIVE METHYLTRANSFERASE"/>
    <property type="match status" value="1"/>
</dbReference>
<dbReference type="InterPro" id="IPR050600">
    <property type="entry name" value="SETD3_SETD6_MTase"/>
</dbReference>